<dbReference type="AlphaFoldDB" id="A0A1J0GGA2"/>
<keyword evidence="7" id="KW-0924">Ammonia transport</keyword>
<keyword evidence="4 9" id="KW-0812">Transmembrane</keyword>
<accession>A0A1J0GGA2</accession>
<evidence type="ECO:0000256" key="3">
    <source>
        <dbReference type="ARBA" id="ARBA00022448"/>
    </source>
</evidence>
<evidence type="ECO:0000256" key="2">
    <source>
        <dbReference type="ARBA" id="ARBA00005887"/>
    </source>
</evidence>
<evidence type="ECO:0000256" key="8">
    <source>
        <dbReference type="ARBA" id="ARBA00050025"/>
    </source>
</evidence>
<feature type="domain" description="Ammonium transporter AmtB-like" evidence="10">
    <location>
        <begin position="11"/>
        <end position="104"/>
    </location>
</feature>
<dbReference type="PANTHER" id="PTHR43029">
    <property type="entry name" value="AMMONIUM TRANSPORTER MEP2"/>
    <property type="match status" value="1"/>
</dbReference>
<evidence type="ECO:0000256" key="1">
    <source>
        <dbReference type="ARBA" id="ARBA00004141"/>
    </source>
</evidence>
<name>A0A1J0GGA2_9CLOT</name>
<feature type="transmembrane region" description="Helical" evidence="9">
    <location>
        <begin position="52"/>
        <end position="74"/>
    </location>
</feature>
<dbReference type="PANTHER" id="PTHR43029:SF10">
    <property type="entry name" value="AMMONIUM TRANSPORTER MEP2"/>
    <property type="match status" value="1"/>
</dbReference>
<evidence type="ECO:0000256" key="4">
    <source>
        <dbReference type="ARBA" id="ARBA00022692"/>
    </source>
</evidence>
<evidence type="ECO:0000259" key="10">
    <source>
        <dbReference type="Pfam" id="PF00909"/>
    </source>
</evidence>
<dbReference type="InterPro" id="IPR024041">
    <property type="entry name" value="NH4_transpt_AmtB-like_dom"/>
</dbReference>
<evidence type="ECO:0000256" key="6">
    <source>
        <dbReference type="ARBA" id="ARBA00023136"/>
    </source>
</evidence>
<dbReference type="Pfam" id="PF00909">
    <property type="entry name" value="Ammonium_transp"/>
    <property type="match status" value="1"/>
</dbReference>
<dbReference type="Proteomes" id="UP000182569">
    <property type="component" value="Chromosome"/>
</dbReference>
<evidence type="ECO:0000256" key="7">
    <source>
        <dbReference type="ARBA" id="ARBA00023177"/>
    </source>
</evidence>
<dbReference type="KEGG" id="ceu:A7L45_10160"/>
<keyword evidence="3" id="KW-0813">Transport</keyword>
<gene>
    <name evidence="11" type="ORF">A7L45_10160</name>
</gene>
<comment type="similarity">
    <text evidence="2">Belongs to the ammonia transporter channel (TC 1.A.11.2) family.</text>
</comment>
<feature type="transmembrane region" description="Helical" evidence="9">
    <location>
        <begin position="7"/>
        <end position="32"/>
    </location>
</feature>
<protein>
    <recommendedName>
        <fullName evidence="8">Ammonium transporter</fullName>
    </recommendedName>
</protein>
<sequence length="109" mass="11126">MKVSSGISALVAALVIGGIGGIWGGLATGIFASKAINSAGANGLIYGNINLVGIQLIAIVAIIAYSAIMTFIILKVISIFMSLRVTSEEEMEGLDVSLHGEEAYGGIDI</sequence>
<dbReference type="GO" id="GO:0005886">
    <property type="term" value="C:plasma membrane"/>
    <property type="evidence" value="ECO:0007669"/>
    <property type="project" value="TreeGrafter"/>
</dbReference>
<keyword evidence="12" id="KW-1185">Reference proteome</keyword>
<keyword evidence="6 9" id="KW-0472">Membrane</keyword>
<dbReference type="GO" id="GO:0008519">
    <property type="term" value="F:ammonium channel activity"/>
    <property type="evidence" value="ECO:0007669"/>
    <property type="project" value="InterPro"/>
</dbReference>
<dbReference type="InterPro" id="IPR001905">
    <property type="entry name" value="Ammonium_transpt"/>
</dbReference>
<evidence type="ECO:0000313" key="12">
    <source>
        <dbReference type="Proteomes" id="UP000182569"/>
    </source>
</evidence>
<keyword evidence="5 9" id="KW-1133">Transmembrane helix</keyword>
<evidence type="ECO:0000313" key="11">
    <source>
        <dbReference type="EMBL" id="APC40402.1"/>
    </source>
</evidence>
<dbReference type="InterPro" id="IPR029020">
    <property type="entry name" value="Ammonium/urea_transptr"/>
</dbReference>
<dbReference type="Gene3D" id="1.10.3430.10">
    <property type="entry name" value="Ammonium transporter AmtB like domains"/>
    <property type="match status" value="1"/>
</dbReference>
<dbReference type="STRING" id="1552.A7L45_10160"/>
<dbReference type="EMBL" id="CP015756">
    <property type="protein sequence ID" value="APC40402.1"/>
    <property type="molecule type" value="Genomic_DNA"/>
</dbReference>
<organism evidence="11 12">
    <name type="scientific">Clostridium estertheticum subsp. estertheticum</name>
    <dbReference type="NCBI Taxonomy" id="1552"/>
    <lineage>
        <taxon>Bacteria</taxon>
        <taxon>Bacillati</taxon>
        <taxon>Bacillota</taxon>
        <taxon>Clostridia</taxon>
        <taxon>Eubacteriales</taxon>
        <taxon>Clostridiaceae</taxon>
        <taxon>Clostridium</taxon>
    </lineage>
</organism>
<proteinExistence type="inferred from homology"/>
<comment type="subcellular location">
    <subcellularLocation>
        <location evidence="1">Membrane</location>
        <topology evidence="1">Multi-pass membrane protein</topology>
    </subcellularLocation>
</comment>
<reference evidence="12" key="1">
    <citation type="journal article" date="2016" name="Front. Microbiol.">
        <title>Complete Genome Sequence of Clostridium estertheticum DSM 8809, a Microbe Identified in Spoiled Vacuum Packed Beef.</title>
        <authorList>
            <person name="Yu Z."/>
            <person name="Gunn L."/>
            <person name="Brennan E."/>
            <person name="Reid R."/>
            <person name="Wall P.G."/>
            <person name="Gaora O.P."/>
            <person name="Hurley D."/>
            <person name="Bolton D."/>
            <person name="Fanning S."/>
        </authorList>
    </citation>
    <scope>NUCLEOTIDE SEQUENCE [LARGE SCALE GENOMIC DNA]</scope>
    <source>
        <strain evidence="12">DSM 8809</strain>
    </source>
</reference>
<dbReference type="SUPFAM" id="SSF111352">
    <property type="entry name" value="Ammonium transporter"/>
    <property type="match status" value="1"/>
</dbReference>
<evidence type="ECO:0000256" key="9">
    <source>
        <dbReference type="SAM" id="Phobius"/>
    </source>
</evidence>
<evidence type="ECO:0000256" key="5">
    <source>
        <dbReference type="ARBA" id="ARBA00022989"/>
    </source>
</evidence>